<dbReference type="NCBIfam" id="TIGR01633">
    <property type="entry name" value="phi3626_gp14_N"/>
    <property type="match status" value="1"/>
</dbReference>
<dbReference type="EMBL" id="CYZV01000017">
    <property type="protein sequence ID" value="CUO20619.1"/>
    <property type="molecule type" value="Genomic_DNA"/>
</dbReference>
<evidence type="ECO:0000313" key="3">
    <source>
        <dbReference type="Proteomes" id="UP000095558"/>
    </source>
</evidence>
<dbReference type="AlphaFoldDB" id="A0A174D8K9"/>
<sequence>MGKYDIIYNNYTNTDVNLAIIDRPSKPAPEMGYETIKVPGGRTLYIEKGYSDVEISIEFNFISKDASDWDKDFRNIKKWLLSKGDNKLKFSDDIEVYYRVNTVVIDTPERLIRRFGKFTVTFTCDPYVYIDEDEYKLDNYVYNDYLISKPIYRIVGDGYITIKINNKVIKANVGQELIINTDKGLCFKEGIINNVALEGRYENLYLQEGYNNFSWTDGFEIYITPNLRCL</sequence>
<evidence type="ECO:0000259" key="1">
    <source>
        <dbReference type="Pfam" id="PF05709"/>
    </source>
</evidence>
<name>A0A174D8K9_9CLOT</name>
<gene>
    <name evidence="2" type="ORF">ERS852470_01706</name>
</gene>
<dbReference type="InterPro" id="IPR008841">
    <property type="entry name" value="Siphovirus-type_tail_N"/>
</dbReference>
<proteinExistence type="predicted"/>
<feature type="domain" description="Siphovirus-type tail component RIFT-related" evidence="1">
    <location>
        <begin position="23"/>
        <end position="124"/>
    </location>
</feature>
<accession>A0A174D8K9</accession>
<reference evidence="2 3" key="1">
    <citation type="submission" date="2015-09" db="EMBL/GenBank/DDBJ databases">
        <authorList>
            <consortium name="Pathogen Informatics"/>
        </authorList>
    </citation>
    <scope>NUCLEOTIDE SEQUENCE [LARGE SCALE GENOMIC DNA]</scope>
    <source>
        <strain evidence="2 3">2789STDY5834855</strain>
    </source>
</reference>
<dbReference type="Proteomes" id="UP000095558">
    <property type="component" value="Unassembled WGS sequence"/>
</dbReference>
<dbReference type="InterPro" id="IPR006520">
    <property type="entry name" value="Dit_BPSPP_N"/>
</dbReference>
<dbReference type="Gene3D" id="2.40.30.200">
    <property type="match status" value="1"/>
</dbReference>
<dbReference type="RefSeq" id="WP_055276345.1">
    <property type="nucleotide sequence ID" value="NZ_CYZV01000017.1"/>
</dbReference>
<protein>
    <submittedName>
        <fullName evidence="2">Phage tail component</fullName>
    </submittedName>
</protein>
<dbReference type="Pfam" id="PF05709">
    <property type="entry name" value="Sipho_tail"/>
    <property type="match status" value="1"/>
</dbReference>
<evidence type="ECO:0000313" key="2">
    <source>
        <dbReference type="EMBL" id="CUO20619.1"/>
    </source>
</evidence>
<organism evidence="2 3">
    <name type="scientific">Clostridium disporicum</name>
    <dbReference type="NCBI Taxonomy" id="84024"/>
    <lineage>
        <taxon>Bacteria</taxon>
        <taxon>Bacillati</taxon>
        <taxon>Bacillota</taxon>
        <taxon>Clostridia</taxon>
        <taxon>Eubacteriales</taxon>
        <taxon>Clostridiaceae</taxon>
        <taxon>Clostridium</taxon>
    </lineage>
</organism>
<dbReference type="OrthoDB" id="2734969at2"/>